<feature type="domain" description="Transcription elongation factor GreA/GreB C-terminal" evidence="1">
    <location>
        <begin position="67"/>
        <end position="139"/>
    </location>
</feature>
<evidence type="ECO:0000259" key="1">
    <source>
        <dbReference type="Pfam" id="PF01272"/>
    </source>
</evidence>
<evidence type="ECO:0000313" key="2">
    <source>
        <dbReference type="EMBL" id="MEK8132765.1"/>
    </source>
</evidence>
<dbReference type="Gene3D" id="3.10.50.30">
    <property type="entry name" value="Transcription elongation factor, GreA/GreB, C-terminal domain"/>
    <property type="match status" value="1"/>
</dbReference>
<dbReference type="InterPro" id="IPR001437">
    <property type="entry name" value="Tscrpt_elong_fac_GreA/B_C"/>
</dbReference>
<dbReference type="RefSeq" id="WP_341419887.1">
    <property type="nucleotide sequence ID" value="NZ_JBBPCC010000035.1"/>
</dbReference>
<keyword evidence="2" id="KW-0648">Protein biosynthesis</keyword>
<sequence>MNPSRHIHPQREQYVHQLLTLGDERNRFLDAYFPDFGSKRTQTGKLLSSYTDGLQQLLASPGEAWTSTVLIGSRVTVTYLEDGISDTFTIVFPDEADPEAYRVSFLSPVVQQLLLRKPGDVVAIETNLETLHVRIEHIHPAAEDYAIRNAEERLGS</sequence>
<accession>A0ABU9DXC9</accession>
<organism evidence="2 3">
    <name type="scientific">Paenibacillus filicis</name>
    <dbReference type="NCBI Taxonomy" id="669464"/>
    <lineage>
        <taxon>Bacteria</taxon>
        <taxon>Bacillati</taxon>
        <taxon>Bacillota</taxon>
        <taxon>Bacilli</taxon>
        <taxon>Bacillales</taxon>
        <taxon>Paenibacillaceae</taxon>
        <taxon>Paenibacillus</taxon>
    </lineage>
</organism>
<name>A0ABU9DXC9_9BACL</name>
<evidence type="ECO:0000313" key="3">
    <source>
        <dbReference type="Proteomes" id="UP001469365"/>
    </source>
</evidence>
<keyword evidence="3" id="KW-1185">Reference proteome</keyword>
<comment type="caution">
    <text evidence="2">The sequence shown here is derived from an EMBL/GenBank/DDBJ whole genome shotgun (WGS) entry which is preliminary data.</text>
</comment>
<dbReference type="SUPFAM" id="SSF54534">
    <property type="entry name" value="FKBP-like"/>
    <property type="match status" value="1"/>
</dbReference>
<dbReference type="GO" id="GO:0003746">
    <property type="term" value="F:translation elongation factor activity"/>
    <property type="evidence" value="ECO:0007669"/>
    <property type="project" value="UniProtKB-KW"/>
</dbReference>
<dbReference type="EMBL" id="JBBPCC010000035">
    <property type="protein sequence ID" value="MEK8132765.1"/>
    <property type="molecule type" value="Genomic_DNA"/>
</dbReference>
<protein>
    <submittedName>
        <fullName evidence="2">GreA/GreB family elongation factor</fullName>
    </submittedName>
</protein>
<dbReference type="Pfam" id="PF01272">
    <property type="entry name" value="GreA_GreB"/>
    <property type="match status" value="1"/>
</dbReference>
<reference evidence="2 3" key="1">
    <citation type="submission" date="2024-04" db="EMBL/GenBank/DDBJ databases">
        <title>draft genome sequnece of Paenibacillus filicis.</title>
        <authorList>
            <person name="Kim D.-U."/>
        </authorList>
    </citation>
    <scope>NUCLEOTIDE SEQUENCE [LARGE SCALE GENOMIC DNA]</scope>
    <source>
        <strain evidence="2 3">KACC14197</strain>
    </source>
</reference>
<proteinExistence type="predicted"/>
<dbReference type="InterPro" id="IPR036953">
    <property type="entry name" value="GreA/GreB_C_sf"/>
</dbReference>
<keyword evidence="2" id="KW-0251">Elongation factor</keyword>
<gene>
    <name evidence="2" type="ORF">WMW72_33280</name>
</gene>
<dbReference type="Proteomes" id="UP001469365">
    <property type="component" value="Unassembled WGS sequence"/>
</dbReference>